<evidence type="ECO:0000259" key="9">
    <source>
        <dbReference type="SMART" id="SM00481"/>
    </source>
</evidence>
<dbReference type="Gene3D" id="3.20.20.140">
    <property type="entry name" value="Metal-dependent hydrolases"/>
    <property type="match status" value="1"/>
</dbReference>
<dbReference type="AlphaFoldDB" id="A0A6L5XWF2"/>
<proteinExistence type="inferred from homology"/>
<evidence type="ECO:0000256" key="1">
    <source>
        <dbReference type="ARBA" id="ARBA00004970"/>
    </source>
</evidence>
<accession>A0A6L5XWF2</accession>
<dbReference type="GO" id="GO:0005737">
    <property type="term" value="C:cytoplasm"/>
    <property type="evidence" value="ECO:0007669"/>
    <property type="project" value="TreeGrafter"/>
</dbReference>
<comment type="pathway">
    <text evidence="1 8">Amino-acid biosynthesis; L-histidine biosynthesis; L-histidine from 5-phospho-alpha-D-ribose 1-diphosphate: step 8/9.</text>
</comment>
<dbReference type="EC" id="3.1.3.15" evidence="3 8"/>
<sequence>MILTDMHVHSSFSSDSDAKIEDLVKEALKRNFSYFYLTDHMDYGFPITDGLDFILDVENYDKTFELLYTQFGEKIKIRKGIEVGIKPDITDKLEKLLKEHFFDFVVGSTHLVNDTDPYQPIYWEGRTEKAGIQDYFEMVLENFKQFNNFDTCAHLDYVVRYSPSKGKGYSYQAHGDIIDEILRYLIQNGKALELNTGGLKYGLPHPNPHTDILKRYRELGGELLTIGSDAHTPLHYAYDFPKIENLLKTLGYRYYSVYEKRKPIQLPL</sequence>
<dbReference type="PANTHER" id="PTHR21039:SF0">
    <property type="entry name" value="HISTIDINOL-PHOSPHATASE"/>
    <property type="match status" value="1"/>
</dbReference>
<dbReference type="InterPro" id="IPR003141">
    <property type="entry name" value="Pol/His_phosphatase_N"/>
</dbReference>
<dbReference type="NCBIfam" id="TIGR01856">
    <property type="entry name" value="hisJ_fam"/>
    <property type="match status" value="1"/>
</dbReference>
<reference evidence="10 11" key="1">
    <citation type="submission" date="2019-08" db="EMBL/GenBank/DDBJ databases">
        <title>In-depth cultivation of the pig gut microbiome towards novel bacterial diversity and tailored functional studies.</title>
        <authorList>
            <person name="Wylensek D."/>
            <person name="Hitch T.C.A."/>
            <person name="Clavel T."/>
        </authorList>
    </citation>
    <scope>NUCLEOTIDE SEQUENCE [LARGE SCALE GENOMIC DNA]</scope>
    <source>
        <strain evidence="10 11">WCA-693-APC-MOT-I</strain>
    </source>
</reference>
<evidence type="ECO:0000256" key="6">
    <source>
        <dbReference type="ARBA" id="ARBA00023102"/>
    </source>
</evidence>
<feature type="domain" description="Polymerase/histidinol phosphatase N-terminal" evidence="9">
    <location>
        <begin position="4"/>
        <end position="87"/>
    </location>
</feature>
<comment type="caution">
    <text evidence="10">The sequence shown here is derived from an EMBL/GenBank/DDBJ whole genome shotgun (WGS) entry which is preliminary data.</text>
</comment>
<dbReference type="EMBL" id="VUMT01000004">
    <property type="protein sequence ID" value="MSS63072.1"/>
    <property type="molecule type" value="Genomic_DNA"/>
</dbReference>
<dbReference type="Proteomes" id="UP000482209">
    <property type="component" value="Unassembled WGS sequence"/>
</dbReference>
<evidence type="ECO:0000313" key="10">
    <source>
        <dbReference type="EMBL" id="MSS63072.1"/>
    </source>
</evidence>
<evidence type="ECO:0000256" key="2">
    <source>
        <dbReference type="ARBA" id="ARBA00009152"/>
    </source>
</evidence>
<dbReference type="SUPFAM" id="SSF89550">
    <property type="entry name" value="PHP domain-like"/>
    <property type="match status" value="1"/>
</dbReference>
<keyword evidence="11" id="KW-1185">Reference proteome</keyword>
<dbReference type="InterPro" id="IPR016195">
    <property type="entry name" value="Pol/histidinol_Pase-like"/>
</dbReference>
<keyword evidence="4 8" id="KW-0028">Amino-acid biosynthesis</keyword>
<comment type="catalytic activity">
    <reaction evidence="7 8">
        <text>L-histidinol phosphate + H2O = L-histidinol + phosphate</text>
        <dbReference type="Rhea" id="RHEA:14465"/>
        <dbReference type="ChEBI" id="CHEBI:15377"/>
        <dbReference type="ChEBI" id="CHEBI:43474"/>
        <dbReference type="ChEBI" id="CHEBI:57699"/>
        <dbReference type="ChEBI" id="CHEBI:57980"/>
        <dbReference type="EC" id="3.1.3.15"/>
    </reaction>
</comment>
<dbReference type="UniPathway" id="UPA00031">
    <property type="reaction ID" value="UER00013"/>
</dbReference>
<dbReference type="PANTHER" id="PTHR21039">
    <property type="entry name" value="HISTIDINOL PHOSPHATASE-RELATED"/>
    <property type="match status" value="1"/>
</dbReference>
<keyword evidence="6 8" id="KW-0368">Histidine biosynthesis</keyword>
<organism evidence="10 11">
    <name type="scientific">Velocimicrobium porci</name>
    <dbReference type="NCBI Taxonomy" id="2606634"/>
    <lineage>
        <taxon>Bacteria</taxon>
        <taxon>Bacillati</taxon>
        <taxon>Bacillota</taxon>
        <taxon>Clostridia</taxon>
        <taxon>Lachnospirales</taxon>
        <taxon>Lachnospiraceae</taxon>
        <taxon>Velocimicrobium</taxon>
    </lineage>
</organism>
<gene>
    <name evidence="10" type="ORF">FYJ58_04160</name>
</gene>
<evidence type="ECO:0000256" key="5">
    <source>
        <dbReference type="ARBA" id="ARBA00022801"/>
    </source>
</evidence>
<dbReference type="Pfam" id="PF02811">
    <property type="entry name" value="PHP"/>
    <property type="match status" value="1"/>
</dbReference>
<dbReference type="GO" id="GO:0004401">
    <property type="term" value="F:histidinol-phosphatase activity"/>
    <property type="evidence" value="ECO:0007669"/>
    <property type="project" value="UniProtKB-UniRule"/>
</dbReference>
<evidence type="ECO:0000313" key="11">
    <source>
        <dbReference type="Proteomes" id="UP000482209"/>
    </source>
</evidence>
<dbReference type="RefSeq" id="WP_154517664.1">
    <property type="nucleotide sequence ID" value="NZ_VUMT01000004.1"/>
</dbReference>
<comment type="similarity">
    <text evidence="2 8">Belongs to the PHP hydrolase family. HisK subfamily.</text>
</comment>
<name>A0A6L5XWF2_9FIRM</name>
<keyword evidence="5 8" id="KW-0378">Hydrolase</keyword>
<protein>
    <recommendedName>
        <fullName evidence="3 8">Histidinol-phosphatase</fullName>
        <shortName evidence="8">HolPase</shortName>
        <ecNumber evidence="3 8">3.1.3.15</ecNumber>
    </recommendedName>
</protein>
<dbReference type="SMART" id="SM00481">
    <property type="entry name" value="POLIIIAc"/>
    <property type="match status" value="1"/>
</dbReference>
<evidence type="ECO:0000256" key="4">
    <source>
        <dbReference type="ARBA" id="ARBA00022605"/>
    </source>
</evidence>
<dbReference type="InterPro" id="IPR004013">
    <property type="entry name" value="PHP_dom"/>
</dbReference>
<evidence type="ECO:0000256" key="7">
    <source>
        <dbReference type="ARBA" id="ARBA00049158"/>
    </source>
</evidence>
<evidence type="ECO:0000256" key="3">
    <source>
        <dbReference type="ARBA" id="ARBA00013085"/>
    </source>
</evidence>
<dbReference type="GO" id="GO:0000105">
    <property type="term" value="P:L-histidine biosynthetic process"/>
    <property type="evidence" value="ECO:0007669"/>
    <property type="project" value="UniProtKB-UniRule"/>
</dbReference>
<evidence type="ECO:0000256" key="8">
    <source>
        <dbReference type="RuleBase" id="RU366003"/>
    </source>
</evidence>
<dbReference type="InterPro" id="IPR010140">
    <property type="entry name" value="Histidinol_P_phosphatase_HisJ"/>
</dbReference>